<evidence type="ECO:0000259" key="5">
    <source>
        <dbReference type="PROSITE" id="PS50977"/>
    </source>
</evidence>
<dbReference type="EMBL" id="CAEMXZ010000121">
    <property type="protein sequence ID" value="CAB4324250.1"/>
    <property type="molecule type" value="Genomic_DNA"/>
</dbReference>
<sequence length="226" mass="24741">MSEPSIEPASTDSAARPSDTWVRAPEARQRLIDTAIELLRTHPFPEVTTRLIAEKSGVNRPAILRQFGSKEALFDEVAAELSRRFAARAPQSTGLGMLTDPDMGLRARLVAWLVGEGADPDHFRLDEDGPSAIALRARLAEHGPVSEKTARIFHRMAVLLAEGFLVFNDTHPTRPPEDLVAMMELFFDIRGNLSETEKRLGWNEPDENDSGSTGTDQVAGDAPSGD</sequence>
<dbReference type="PRINTS" id="PR00455">
    <property type="entry name" value="HTHTETR"/>
</dbReference>
<dbReference type="EMBL" id="CAFBNC010000057">
    <property type="protein sequence ID" value="CAB4939712.1"/>
    <property type="molecule type" value="Genomic_DNA"/>
</dbReference>
<dbReference type="InterPro" id="IPR009057">
    <property type="entry name" value="Homeodomain-like_sf"/>
</dbReference>
<feature type="region of interest" description="Disordered" evidence="4">
    <location>
        <begin position="199"/>
        <end position="226"/>
    </location>
</feature>
<dbReference type="SUPFAM" id="SSF46689">
    <property type="entry name" value="Homeodomain-like"/>
    <property type="match status" value="1"/>
</dbReference>
<evidence type="ECO:0000256" key="2">
    <source>
        <dbReference type="ARBA" id="ARBA00023125"/>
    </source>
</evidence>
<dbReference type="InterPro" id="IPR001647">
    <property type="entry name" value="HTH_TetR"/>
</dbReference>
<dbReference type="GO" id="GO:0003700">
    <property type="term" value="F:DNA-binding transcription factor activity"/>
    <property type="evidence" value="ECO:0007669"/>
    <property type="project" value="TreeGrafter"/>
</dbReference>
<evidence type="ECO:0000256" key="1">
    <source>
        <dbReference type="ARBA" id="ARBA00023015"/>
    </source>
</evidence>
<keyword evidence="1" id="KW-0805">Transcription regulation</keyword>
<dbReference type="GO" id="GO:0000976">
    <property type="term" value="F:transcription cis-regulatory region binding"/>
    <property type="evidence" value="ECO:0007669"/>
    <property type="project" value="TreeGrafter"/>
</dbReference>
<dbReference type="InterPro" id="IPR050109">
    <property type="entry name" value="HTH-type_TetR-like_transc_reg"/>
</dbReference>
<protein>
    <submittedName>
        <fullName evidence="6">Unannotated protein</fullName>
    </submittedName>
</protein>
<name>A0A6J5YDL6_9ZZZZ</name>
<dbReference type="AlphaFoldDB" id="A0A6J5YDL6"/>
<evidence type="ECO:0000256" key="3">
    <source>
        <dbReference type="ARBA" id="ARBA00023163"/>
    </source>
</evidence>
<evidence type="ECO:0000256" key="4">
    <source>
        <dbReference type="SAM" id="MobiDB-lite"/>
    </source>
</evidence>
<organism evidence="6">
    <name type="scientific">freshwater metagenome</name>
    <dbReference type="NCBI Taxonomy" id="449393"/>
    <lineage>
        <taxon>unclassified sequences</taxon>
        <taxon>metagenomes</taxon>
        <taxon>ecological metagenomes</taxon>
    </lineage>
</organism>
<dbReference type="PROSITE" id="PS50977">
    <property type="entry name" value="HTH_TETR_2"/>
    <property type="match status" value="1"/>
</dbReference>
<feature type="domain" description="HTH tetR-type" evidence="5">
    <location>
        <begin position="25"/>
        <end position="85"/>
    </location>
</feature>
<keyword evidence="3" id="KW-0804">Transcription</keyword>
<dbReference type="PANTHER" id="PTHR30055:SF234">
    <property type="entry name" value="HTH-TYPE TRANSCRIPTIONAL REGULATOR BETI"/>
    <property type="match status" value="1"/>
</dbReference>
<dbReference type="PANTHER" id="PTHR30055">
    <property type="entry name" value="HTH-TYPE TRANSCRIPTIONAL REGULATOR RUTR"/>
    <property type="match status" value="1"/>
</dbReference>
<reference evidence="6" key="1">
    <citation type="submission" date="2020-05" db="EMBL/GenBank/DDBJ databases">
        <authorList>
            <person name="Chiriac C."/>
            <person name="Salcher M."/>
            <person name="Ghai R."/>
            <person name="Kavagutti S V."/>
        </authorList>
    </citation>
    <scope>NUCLEOTIDE SEQUENCE</scope>
</reference>
<dbReference type="Pfam" id="PF00440">
    <property type="entry name" value="TetR_N"/>
    <property type="match status" value="1"/>
</dbReference>
<proteinExistence type="predicted"/>
<accession>A0A6J5YDL6</accession>
<dbReference type="Gene3D" id="1.10.357.10">
    <property type="entry name" value="Tetracycline Repressor, domain 2"/>
    <property type="match status" value="1"/>
</dbReference>
<evidence type="ECO:0000313" key="6">
    <source>
        <dbReference type="EMBL" id="CAB4324250.1"/>
    </source>
</evidence>
<keyword evidence="2" id="KW-0238">DNA-binding</keyword>
<gene>
    <name evidence="6" type="ORF">UFOPK1392_02015</name>
    <name evidence="7" type="ORF">UFOPK3733_01212</name>
</gene>
<feature type="region of interest" description="Disordered" evidence="4">
    <location>
        <begin position="1"/>
        <end position="22"/>
    </location>
</feature>
<evidence type="ECO:0000313" key="7">
    <source>
        <dbReference type="EMBL" id="CAB4939712.1"/>
    </source>
</evidence>